<dbReference type="SMART" id="SM01321">
    <property type="entry name" value="Y1_Tnp"/>
    <property type="match status" value="1"/>
</dbReference>
<dbReference type="GO" id="GO:0004803">
    <property type="term" value="F:transposase activity"/>
    <property type="evidence" value="ECO:0007669"/>
    <property type="project" value="InterPro"/>
</dbReference>
<dbReference type="InterPro" id="IPR002686">
    <property type="entry name" value="Transposase_17"/>
</dbReference>
<organism evidence="2 3">
    <name type="scientific">Candidatus Wildermuthbacteria bacterium RIFCSPLOWO2_01_FULL_48_16</name>
    <dbReference type="NCBI Taxonomy" id="1802461"/>
    <lineage>
        <taxon>Bacteria</taxon>
        <taxon>Candidatus Wildermuthiibacteriota</taxon>
    </lineage>
</organism>
<dbReference type="InterPro" id="IPR036515">
    <property type="entry name" value="Transposase_17_sf"/>
</dbReference>
<dbReference type="Proteomes" id="UP000176917">
    <property type="component" value="Unassembled WGS sequence"/>
</dbReference>
<dbReference type="EMBL" id="MHUG01000022">
    <property type="protein sequence ID" value="OHA72796.1"/>
    <property type="molecule type" value="Genomic_DNA"/>
</dbReference>
<dbReference type="Pfam" id="PF01797">
    <property type="entry name" value="Y1_Tnp"/>
    <property type="match status" value="1"/>
</dbReference>
<sequence>MRKLQFELGGYYHICNRSNGKQKIFFEPTDYARFLFSILFCQATVPFFNARRQTSYFVRHSVFNIPKTIIEEILARRKVELNSFAIMPNHFHLLVQEKQAGGVSAYLQRIQNSYAKYFNTKHEQTGHLFQGPFRAVSVKTDEQLMYLSAYIHRNPRGIREWKDRELKYPWSSYQDCAQQNRWGKLLRPGIFLDQFSEPESYKNFVETSTAKLKNNSPIQNLLLE</sequence>
<gene>
    <name evidence="2" type="ORF">A3B24_02715</name>
</gene>
<reference evidence="2 3" key="1">
    <citation type="journal article" date="2016" name="Nat. Commun.">
        <title>Thousands of microbial genomes shed light on interconnected biogeochemical processes in an aquifer system.</title>
        <authorList>
            <person name="Anantharaman K."/>
            <person name="Brown C.T."/>
            <person name="Hug L.A."/>
            <person name="Sharon I."/>
            <person name="Castelle C.J."/>
            <person name="Probst A.J."/>
            <person name="Thomas B.C."/>
            <person name="Singh A."/>
            <person name="Wilkins M.J."/>
            <person name="Karaoz U."/>
            <person name="Brodie E.L."/>
            <person name="Williams K.H."/>
            <person name="Hubbard S.S."/>
            <person name="Banfield J.F."/>
        </authorList>
    </citation>
    <scope>NUCLEOTIDE SEQUENCE [LARGE SCALE GENOMIC DNA]</scope>
</reference>
<dbReference type="PANTHER" id="PTHR34322:SF2">
    <property type="entry name" value="TRANSPOSASE IS200-LIKE DOMAIN-CONTAINING PROTEIN"/>
    <property type="match status" value="1"/>
</dbReference>
<name>A0A1G2RIX5_9BACT</name>
<proteinExistence type="predicted"/>
<feature type="domain" description="Transposase IS200-like" evidence="1">
    <location>
        <begin position="7"/>
        <end position="154"/>
    </location>
</feature>
<protein>
    <recommendedName>
        <fullName evidence="1">Transposase IS200-like domain-containing protein</fullName>
    </recommendedName>
</protein>
<dbReference type="Gene3D" id="3.30.70.1290">
    <property type="entry name" value="Transposase IS200-like"/>
    <property type="match status" value="1"/>
</dbReference>
<dbReference type="GO" id="GO:0006313">
    <property type="term" value="P:DNA transposition"/>
    <property type="evidence" value="ECO:0007669"/>
    <property type="project" value="InterPro"/>
</dbReference>
<comment type="caution">
    <text evidence="2">The sequence shown here is derived from an EMBL/GenBank/DDBJ whole genome shotgun (WGS) entry which is preliminary data.</text>
</comment>
<dbReference type="GO" id="GO:0003677">
    <property type="term" value="F:DNA binding"/>
    <property type="evidence" value="ECO:0007669"/>
    <property type="project" value="InterPro"/>
</dbReference>
<dbReference type="SUPFAM" id="SSF143422">
    <property type="entry name" value="Transposase IS200-like"/>
    <property type="match status" value="1"/>
</dbReference>
<accession>A0A1G2RIX5</accession>
<evidence type="ECO:0000313" key="2">
    <source>
        <dbReference type="EMBL" id="OHA72796.1"/>
    </source>
</evidence>
<dbReference type="AlphaFoldDB" id="A0A1G2RIX5"/>
<evidence type="ECO:0000313" key="3">
    <source>
        <dbReference type="Proteomes" id="UP000176917"/>
    </source>
</evidence>
<evidence type="ECO:0000259" key="1">
    <source>
        <dbReference type="SMART" id="SM01321"/>
    </source>
</evidence>
<dbReference type="STRING" id="1802461.A3B24_02715"/>
<dbReference type="PANTHER" id="PTHR34322">
    <property type="entry name" value="TRANSPOSASE, Y1_TNP DOMAIN-CONTAINING"/>
    <property type="match status" value="1"/>
</dbReference>